<dbReference type="PROSITE" id="PS00135">
    <property type="entry name" value="TRYPSIN_SER"/>
    <property type="match status" value="1"/>
</dbReference>
<evidence type="ECO:0000256" key="4">
    <source>
        <dbReference type="ARBA" id="ARBA00023157"/>
    </source>
</evidence>
<dbReference type="InterPro" id="IPR033116">
    <property type="entry name" value="TRYPSIN_SER"/>
</dbReference>
<dbReference type="EMBL" id="CAUEEQ010078358">
    <property type="protein sequence ID" value="CAJ0967525.1"/>
    <property type="molecule type" value="Genomic_DNA"/>
</dbReference>
<keyword evidence="4" id="KW-1015">Disulfide bond</keyword>
<dbReference type="SUPFAM" id="SSF50494">
    <property type="entry name" value="Trypsin-like serine proteases"/>
    <property type="match status" value="1"/>
</dbReference>
<name>A0ABN9MP88_9NEOB</name>
<sequence>MTPIIDRARCDDLYHVGSYTSSSISIILDDMICSGYIDGGKDSCQGDSGGPLICKVQGVWYQAGVVSWGDGCALSHRPGVYTLVPVYTPWIQSYVADVTFSDLGDIPPPSIDCDAIFGTTALPGKKETLPCRHVPVVQILVITIIVEK</sequence>
<keyword evidence="1" id="KW-0645">Protease</keyword>
<evidence type="ECO:0000259" key="6">
    <source>
        <dbReference type="PROSITE" id="PS50240"/>
    </source>
</evidence>
<keyword evidence="5" id="KW-0325">Glycoprotein</keyword>
<keyword evidence="2" id="KW-0732">Signal</keyword>
<dbReference type="InterPro" id="IPR009003">
    <property type="entry name" value="Peptidase_S1_PA"/>
</dbReference>
<dbReference type="InterPro" id="IPR043504">
    <property type="entry name" value="Peptidase_S1_PA_chymotrypsin"/>
</dbReference>
<dbReference type="Gene3D" id="2.40.10.10">
    <property type="entry name" value="Trypsin-like serine proteases"/>
    <property type="match status" value="1"/>
</dbReference>
<accession>A0ABN9MP88</accession>
<reference evidence="7" key="1">
    <citation type="submission" date="2023-07" db="EMBL/GenBank/DDBJ databases">
        <authorList>
            <person name="Stuckert A."/>
        </authorList>
    </citation>
    <scope>NUCLEOTIDE SEQUENCE</scope>
</reference>
<evidence type="ECO:0000256" key="2">
    <source>
        <dbReference type="ARBA" id="ARBA00022729"/>
    </source>
</evidence>
<dbReference type="PANTHER" id="PTHR24253:SF159">
    <property type="entry name" value="SERINE PROTEASE 42"/>
    <property type="match status" value="1"/>
</dbReference>
<dbReference type="Pfam" id="PF00089">
    <property type="entry name" value="Trypsin"/>
    <property type="match status" value="1"/>
</dbReference>
<keyword evidence="3" id="KW-0378">Hydrolase</keyword>
<evidence type="ECO:0000256" key="1">
    <source>
        <dbReference type="ARBA" id="ARBA00022670"/>
    </source>
</evidence>
<feature type="domain" description="Peptidase S1" evidence="6">
    <location>
        <begin position="1"/>
        <end position="96"/>
    </location>
</feature>
<evidence type="ECO:0000313" key="7">
    <source>
        <dbReference type="EMBL" id="CAJ0967525.1"/>
    </source>
</evidence>
<evidence type="ECO:0000313" key="8">
    <source>
        <dbReference type="Proteomes" id="UP001176940"/>
    </source>
</evidence>
<protein>
    <recommendedName>
        <fullName evidence="6">Peptidase S1 domain-containing protein</fullName>
    </recommendedName>
</protein>
<comment type="caution">
    <text evidence="7">The sequence shown here is derived from an EMBL/GenBank/DDBJ whole genome shotgun (WGS) entry which is preliminary data.</text>
</comment>
<dbReference type="PROSITE" id="PS50240">
    <property type="entry name" value="TRYPSIN_DOM"/>
    <property type="match status" value="1"/>
</dbReference>
<evidence type="ECO:0000256" key="3">
    <source>
        <dbReference type="ARBA" id="ARBA00022801"/>
    </source>
</evidence>
<proteinExistence type="predicted"/>
<dbReference type="Proteomes" id="UP001176940">
    <property type="component" value="Unassembled WGS sequence"/>
</dbReference>
<evidence type="ECO:0000256" key="5">
    <source>
        <dbReference type="ARBA" id="ARBA00023180"/>
    </source>
</evidence>
<keyword evidence="8" id="KW-1185">Reference proteome</keyword>
<dbReference type="CDD" id="cd00190">
    <property type="entry name" value="Tryp_SPc"/>
    <property type="match status" value="1"/>
</dbReference>
<organism evidence="7 8">
    <name type="scientific">Ranitomeya imitator</name>
    <name type="common">mimic poison frog</name>
    <dbReference type="NCBI Taxonomy" id="111125"/>
    <lineage>
        <taxon>Eukaryota</taxon>
        <taxon>Metazoa</taxon>
        <taxon>Chordata</taxon>
        <taxon>Craniata</taxon>
        <taxon>Vertebrata</taxon>
        <taxon>Euteleostomi</taxon>
        <taxon>Amphibia</taxon>
        <taxon>Batrachia</taxon>
        <taxon>Anura</taxon>
        <taxon>Neobatrachia</taxon>
        <taxon>Hyloidea</taxon>
        <taxon>Dendrobatidae</taxon>
        <taxon>Dendrobatinae</taxon>
        <taxon>Ranitomeya</taxon>
    </lineage>
</organism>
<dbReference type="PANTHER" id="PTHR24253">
    <property type="entry name" value="TRANSMEMBRANE PROTEASE SERINE"/>
    <property type="match status" value="1"/>
</dbReference>
<dbReference type="InterPro" id="IPR001254">
    <property type="entry name" value="Trypsin_dom"/>
</dbReference>
<gene>
    <name evidence="7" type="ORF">RIMI_LOCUS22264233</name>
</gene>